<evidence type="ECO:0000256" key="1">
    <source>
        <dbReference type="SAM" id="MobiDB-lite"/>
    </source>
</evidence>
<dbReference type="RefSeq" id="WP_094860652.1">
    <property type="nucleotide sequence ID" value="NZ_NKYE01000001.1"/>
</dbReference>
<sequence length="188" mass="20193">MSAEFERLVAQFERFQSKIQRVDDQFASIGQMQAEIGALEATATSPDRTVTVVAGPGGSVTDIRIADGAMRQDGRALANTLMATLREAVAESARKQAVVVDQHMGGSLGLTEQVLETQAEVLGTSVEELRSKVEQETPRRAVNEGEPEDYSAQSFMARAEDAPAPPPATGGSQGDEFLKNLFDDRGDH</sequence>
<proteinExistence type="predicted"/>
<dbReference type="Proteomes" id="UP000242444">
    <property type="component" value="Unassembled WGS sequence"/>
</dbReference>
<dbReference type="InterPro" id="IPR036894">
    <property type="entry name" value="YbaB-like_sf"/>
</dbReference>
<organism evidence="2 3">
    <name type="scientific">Amycolatopsis antarctica</name>
    <dbReference type="NCBI Taxonomy" id="1854586"/>
    <lineage>
        <taxon>Bacteria</taxon>
        <taxon>Bacillati</taxon>
        <taxon>Actinomycetota</taxon>
        <taxon>Actinomycetes</taxon>
        <taxon>Pseudonocardiales</taxon>
        <taxon>Pseudonocardiaceae</taxon>
        <taxon>Amycolatopsis</taxon>
    </lineage>
</organism>
<evidence type="ECO:0000313" key="2">
    <source>
        <dbReference type="EMBL" id="OZM74867.1"/>
    </source>
</evidence>
<name>A0A263DBI5_9PSEU</name>
<dbReference type="EMBL" id="NKYE01000001">
    <property type="protein sequence ID" value="OZM74867.1"/>
    <property type="molecule type" value="Genomic_DNA"/>
</dbReference>
<dbReference type="GO" id="GO:0003677">
    <property type="term" value="F:DNA binding"/>
    <property type="evidence" value="ECO:0007669"/>
    <property type="project" value="InterPro"/>
</dbReference>
<protein>
    <recommendedName>
        <fullName evidence="4">YbaB/EbfC family DNA-binding protein</fullName>
    </recommendedName>
</protein>
<evidence type="ECO:0000313" key="3">
    <source>
        <dbReference type="Proteomes" id="UP000242444"/>
    </source>
</evidence>
<accession>A0A263DBI5</accession>
<feature type="compositionally biased region" description="Basic and acidic residues" evidence="1">
    <location>
        <begin position="176"/>
        <end position="188"/>
    </location>
</feature>
<dbReference type="OrthoDB" id="3630067at2"/>
<dbReference type="SUPFAM" id="SSF82607">
    <property type="entry name" value="YbaB-like"/>
    <property type="match status" value="1"/>
</dbReference>
<evidence type="ECO:0008006" key="4">
    <source>
        <dbReference type="Google" id="ProtNLM"/>
    </source>
</evidence>
<feature type="compositionally biased region" description="Basic and acidic residues" evidence="1">
    <location>
        <begin position="130"/>
        <end position="143"/>
    </location>
</feature>
<feature type="region of interest" description="Disordered" evidence="1">
    <location>
        <begin position="130"/>
        <end position="188"/>
    </location>
</feature>
<reference evidence="2 3" key="1">
    <citation type="submission" date="2017-07" db="EMBL/GenBank/DDBJ databases">
        <title>Amycolatopsis antarcticus sp. nov., isolated from the surface of an Antarcticus brown macroalga.</title>
        <authorList>
            <person name="Wang J."/>
            <person name="Leiva S."/>
            <person name="Huang J."/>
            <person name="Huang Y."/>
        </authorList>
    </citation>
    <scope>NUCLEOTIDE SEQUENCE [LARGE SCALE GENOMIC DNA]</scope>
    <source>
        <strain evidence="2 3">AU-G6</strain>
    </source>
</reference>
<dbReference type="InterPro" id="IPR004401">
    <property type="entry name" value="YbaB/EbfC"/>
</dbReference>
<dbReference type="AlphaFoldDB" id="A0A263DBI5"/>
<dbReference type="Gene3D" id="3.30.1310.10">
    <property type="entry name" value="Nucleoid-associated protein YbaB-like domain"/>
    <property type="match status" value="1"/>
</dbReference>
<keyword evidence="3" id="KW-1185">Reference proteome</keyword>
<dbReference type="Pfam" id="PF02575">
    <property type="entry name" value="YbaB_DNA_bd"/>
    <property type="match status" value="1"/>
</dbReference>
<comment type="caution">
    <text evidence="2">The sequence shown here is derived from an EMBL/GenBank/DDBJ whole genome shotgun (WGS) entry which is preliminary data.</text>
</comment>
<gene>
    <name evidence="2" type="ORF">CFN78_01235</name>
</gene>
<dbReference type="InParanoid" id="A0A263DBI5"/>